<reference evidence="5" key="1">
    <citation type="submission" date="2021-01" db="EMBL/GenBank/DDBJ databases">
        <authorList>
            <person name="Corre E."/>
            <person name="Pelletier E."/>
            <person name="Niang G."/>
            <person name="Scheremetjew M."/>
            <person name="Finn R."/>
            <person name="Kale V."/>
            <person name="Holt S."/>
            <person name="Cochrane G."/>
            <person name="Meng A."/>
            <person name="Brown T."/>
            <person name="Cohen L."/>
        </authorList>
    </citation>
    <scope>NUCLEOTIDE SEQUENCE</scope>
    <source>
        <strain evidence="5">CCMP127</strain>
    </source>
</reference>
<dbReference type="InterPro" id="IPR049625">
    <property type="entry name" value="Glyco_transf_61_cat"/>
</dbReference>
<dbReference type="AlphaFoldDB" id="A0A7S3P3U9"/>
<keyword evidence="2" id="KW-0808">Transferase</keyword>
<keyword evidence="1" id="KW-0328">Glycosyltransferase</keyword>
<feature type="domain" description="Glycosyltransferase 61 catalytic" evidence="4">
    <location>
        <begin position="286"/>
        <end position="375"/>
    </location>
</feature>
<accession>A0A7S3P3U9</accession>
<name>A0A7S3P3U9_9STRA</name>
<dbReference type="GO" id="GO:0016757">
    <property type="term" value="F:glycosyltransferase activity"/>
    <property type="evidence" value="ECO:0007669"/>
    <property type="project" value="UniProtKB-KW"/>
</dbReference>
<keyword evidence="3" id="KW-0325">Glycoprotein</keyword>
<evidence type="ECO:0000256" key="3">
    <source>
        <dbReference type="ARBA" id="ARBA00023180"/>
    </source>
</evidence>
<dbReference type="EMBL" id="HBIM01001532">
    <property type="protein sequence ID" value="CAE0403114.1"/>
    <property type="molecule type" value="Transcribed_RNA"/>
</dbReference>
<dbReference type="PANTHER" id="PTHR20961">
    <property type="entry name" value="GLYCOSYLTRANSFERASE"/>
    <property type="match status" value="1"/>
</dbReference>
<sequence length="465" mass="53376">MSTNEKSCTKRRKRRRALVAGLVFLTLVLVVVFDMTSENAAVVASQEENMIGVVKMAVVDNTSNHDREEDVVVGVEVVDNVSNEEIKGKEEKEAEDDPLLDPDFLLRLSMPSNFTFPTIPADNGGCFPPSSVCEFTLTAYPTERPANETYKITQRGPLRPRRHAVCNLQVQGNYLHFPHVMQQVTRCFSFFQEFSHLRRQYIVRRSHQRFRDPFNQGLWDILQNIFNVVITSHLDHVVNNHTVLAHPLYDTGYFEGLFQGIAFQNVFHAETLRTRTADFYNLTLVGCPSKHTSTNKTQPVIRILNRVKESNRSLSNVQALQAALEEMTQSTVDVVYFENKTFLEQVSFMMETDILISPHGAQLTSINFMPACGAVVEAFPQGFWFPHFFGPLAASAGLTHGYIYTGKNHHKEWKQALRHRKYRFKVRKQNICLPLEQSLPFIEQFVDNWRQCCHDRILAGRELMF</sequence>
<evidence type="ECO:0000313" key="5">
    <source>
        <dbReference type="EMBL" id="CAE0403114.1"/>
    </source>
</evidence>
<dbReference type="Pfam" id="PF04577">
    <property type="entry name" value="Glyco_transf_61"/>
    <property type="match status" value="1"/>
</dbReference>
<evidence type="ECO:0000256" key="1">
    <source>
        <dbReference type="ARBA" id="ARBA00022676"/>
    </source>
</evidence>
<evidence type="ECO:0000256" key="2">
    <source>
        <dbReference type="ARBA" id="ARBA00022679"/>
    </source>
</evidence>
<proteinExistence type="predicted"/>
<dbReference type="InterPro" id="IPR007657">
    <property type="entry name" value="Glycosyltransferase_61"/>
</dbReference>
<protein>
    <recommendedName>
        <fullName evidence="4">Glycosyltransferase 61 catalytic domain-containing protein</fullName>
    </recommendedName>
</protein>
<organism evidence="5">
    <name type="scientific">Amphora coffeiformis</name>
    <dbReference type="NCBI Taxonomy" id="265554"/>
    <lineage>
        <taxon>Eukaryota</taxon>
        <taxon>Sar</taxon>
        <taxon>Stramenopiles</taxon>
        <taxon>Ochrophyta</taxon>
        <taxon>Bacillariophyta</taxon>
        <taxon>Bacillariophyceae</taxon>
        <taxon>Bacillariophycidae</taxon>
        <taxon>Thalassiophysales</taxon>
        <taxon>Catenulaceae</taxon>
        <taxon>Amphora</taxon>
    </lineage>
</organism>
<gene>
    <name evidence="5" type="ORF">ACOF00016_LOCUS1337</name>
</gene>
<evidence type="ECO:0000259" key="4">
    <source>
        <dbReference type="Pfam" id="PF04577"/>
    </source>
</evidence>